<protein>
    <submittedName>
        <fullName evidence="2">LysM domain-containing protein</fullName>
    </submittedName>
</protein>
<dbReference type="Proteomes" id="UP000464013">
    <property type="component" value="Chromosome"/>
</dbReference>
<keyword evidence="3" id="KW-1185">Reference proteome</keyword>
<proteinExistence type="predicted"/>
<feature type="domain" description="LysM" evidence="1">
    <location>
        <begin position="68"/>
        <end position="115"/>
    </location>
</feature>
<gene>
    <name evidence="2" type="ORF">EKK97_15350</name>
</gene>
<dbReference type="SUPFAM" id="SSF54106">
    <property type="entry name" value="LysM domain"/>
    <property type="match status" value="1"/>
</dbReference>
<dbReference type="KEGG" id="htx:EKK97_15350"/>
<dbReference type="EMBL" id="CP035042">
    <property type="protein sequence ID" value="QHC50684.1"/>
    <property type="molecule type" value="Genomic_DNA"/>
</dbReference>
<evidence type="ECO:0000313" key="3">
    <source>
        <dbReference type="Proteomes" id="UP000464013"/>
    </source>
</evidence>
<organism evidence="2 3">
    <name type="scientific">Billgrantia tianxiuensis</name>
    <dbReference type="NCBI Taxonomy" id="2497861"/>
    <lineage>
        <taxon>Bacteria</taxon>
        <taxon>Pseudomonadati</taxon>
        <taxon>Pseudomonadota</taxon>
        <taxon>Gammaproteobacteria</taxon>
        <taxon>Oceanospirillales</taxon>
        <taxon>Halomonadaceae</taxon>
        <taxon>Billgrantia</taxon>
    </lineage>
</organism>
<dbReference type="Pfam" id="PF01476">
    <property type="entry name" value="LysM"/>
    <property type="match status" value="1"/>
</dbReference>
<reference evidence="2 3" key="1">
    <citation type="submission" date="2019-01" db="EMBL/GenBank/DDBJ databases">
        <title>Complete genome of a denitifying bacterium Halomons sp. BC-M4-5.</title>
        <authorList>
            <person name="Wang L."/>
            <person name="Shao Z."/>
        </authorList>
    </citation>
    <scope>NUCLEOTIDE SEQUENCE [LARGE SCALE GENOMIC DNA]</scope>
    <source>
        <strain evidence="2 3">BC-M4-5</strain>
    </source>
</reference>
<evidence type="ECO:0000313" key="2">
    <source>
        <dbReference type="EMBL" id="QHC50684.1"/>
    </source>
</evidence>
<accession>A0A6I6SQ92</accession>
<name>A0A6I6SQ92_9GAMM</name>
<dbReference type="PROSITE" id="PS51782">
    <property type="entry name" value="LYSM"/>
    <property type="match status" value="1"/>
</dbReference>
<evidence type="ECO:0000259" key="1">
    <source>
        <dbReference type="PROSITE" id="PS51782"/>
    </source>
</evidence>
<dbReference type="Gene3D" id="3.10.350.10">
    <property type="entry name" value="LysM domain"/>
    <property type="match status" value="1"/>
</dbReference>
<dbReference type="CDD" id="cd00118">
    <property type="entry name" value="LysM"/>
    <property type="match status" value="1"/>
</dbReference>
<dbReference type="InterPro" id="IPR036779">
    <property type="entry name" value="LysM_dom_sf"/>
</dbReference>
<dbReference type="InterPro" id="IPR018392">
    <property type="entry name" value="LysM"/>
</dbReference>
<sequence length="998" mass="107129">MVKPSRRKERSMSYRIDIESLRRYQADGVASKAMTEGERQRFEQAVEEALNARASAGGTGELDSATERVFVVEEGDSLWEIAEELHVDYDDFLALNERDDMPDPGEIDPGDVVFVPHTSPEEAAQSPRDTQGVPVGEDEFIDGLRERGNDLEYADDPATVDYDGEIDSLSQDVERYLAALPVDERQPSLQRLYDHSWRDAGPAQMAIEQAAENSGLALQPSSHTGPEAEAAAREIIDEARGQSDPQAALETLEEGYEGASSTVQVALDRSSGAREIAAEAGAEIIDAARAEDDPASALRIFEAGRAEAPERVQNALDRSSDAQAIIDDTAAWAAEPLTGELQGTDTPERRTLEMIERLDTLTEGLEPELASEVVEALIDEIETANQGDLQAYGGAMAGPNGTTLLLEILDRIAGTDAGDRAANRLAEQLPVDMNTVRNEMHEAISSGEAIPSLALSIASLKGAEDFRDELFTAVEQFRDHTIGGQAGEYHEHLDELSFLILNGGAAMTEEQLAAAIDDYIASNPDWETEFEALQEQLAGIGAGLLKQIEQLRGLPDEAGADQQSRIEALLEDANAQLAVSTALQEKPELVSGEAGDALIETFNELGITEDHPLAVSLVGAYLRENVILPAVYIDPSDPQSLEEPQARLDETLRDNPQLAELLGTTTGELDALADTFTALVPEFTDDFDPQRYQIDVARNLNNTLDKTNEIFRDSPYNRAFRASALSIVGSGLANAIETYGDDPSLRNALQVSIETARVGVDGAQLVDALFTGSEGSRATPGLKLSGKFVHLLGASLAGADALARLNEGDVVGAGLNAAVAGGVGYAVFGSSTLAGPIGFGIATLATLVQFGRDAYLTAQHNSRFETQTTADFLAHAGFSEEAAQLLIDQSGDGHSVVPLLMRYGELHGLSPEQTVEWINTIPESENGTAMLAALRDNLHNTLDEFDGDISRFDAHAEGFELASPSFGESRSGSLTPRSQFELDAILPQLGIESPREYA</sequence>
<dbReference type="AlphaFoldDB" id="A0A6I6SQ92"/>
<dbReference type="SMART" id="SM00257">
    <property type="entry name" value="LysM"/>
    <property type="match status" value="1"/>
</dbReference>